<dbReference type="Proteomes" id="UP000183900">
    <property type="component" value="Unassembled WGS sequence"/>
</dbReference>
<dbReference type="Gene3D" id="1.20.58.1460">
    <property type="match status" value="1"/>
</dbReference>
<evidence type="ECO:0000313" key="3">
    <source>
        <dbReference type="EMBL" id="CUA99204.1"/>
    </source>
</evidence>
<gene>
    <name evidence="3" type="ORF">Ga0061067_11269</name>
</gene>
<organism evidence="3 4">
    <name type="scientific">Pannonibacter indicus</name>
    <dbReference type="NCBI Taxonomy" id="466044"/>
    <lineage>
        <taxon>Bacteria</taxon>
        <taxon>Pseudomonadati</taxon>
        <taxon>Pseudomonadota</taxon>
        <taxon>Alphaproteobacteria</taxon>
        <taxon>Hyphomicrobiales</taxon>
        <taxon>Stappiaceae</taxon>
        <taxon>Pannonibacter</taxon>
    </lineage>
</organism>
<dbReference type="AlphaFoldDB" id="A0A0K6I7U5"/>
<dbReference type="GO" id="GO:0006351">
    <property type="term" value="P:DNA-templated transcription"/>
    <property type="evidence" value="ECO:0007669"/>
    <property type="project" value="InterPro"/>
</dbReference>
<dbReference type="PANTHER" id="PTHR30319:SF1">
    <property type="entry name" value="TRANSCRIPTIONAL REPRESSOR PAAX"/>
    <property type="match status" value="1"/>
</dbReference>
<dbReference type="InterPro" id="IPR036388">
    <property type="entry name" value="WH-like_DNA-bd_sf"/>
</dbReference>
<evidence type="ECO:0000313" key="4">
    <source>
        <dbReference type="Proteomes" id="UP000183900"/>
    </source>
</evidence>
<feature type="domain" description="Transcriptional repressor PaaX-like C-terminal" evidence="2">
    <location>
        <begin position="167"/>
        <end position="257"/>
    </location>
</feature>
<dbReference type="InterPro" id="IPR012906">
    <property type="entry name" value="PaaX-like_N"/>
</dbReference>
<dbReference type="Gene3D" id="1.10.10.10">
    <property type="entry name" value="Winged helix-like DNA-binding domain superfamily/Winged helix DNA-binding domain"/>
    <property type="match status" value="1"/>
</dbReference>
<dbReference type="Pfam" id="PF07848">
    <property type="entry name" value="PaaX"/>
    <property type="match status" value="1"/>
</dbReference>
<evidence type="ECO:0000259" key="1">
    <source>
        <dbReference type="Pfam" id="PF07848"/>
    </source>
</evidence>
<accession>A0A0K6I7U5</accession>
<sequence length="282" mass="30372">MSVDVAGEEIAQIVSRMRLNAAAFIVTVYGDIAVPRGGVLWTGTLIELCARAGINESLVRTAVSRLVAAERLAGERIGRRSYYRLAEAARAEFQQAADLLYGPDQPGRGWQVIHAPDLTPDDARRLRLGHMGGPVFIRPDRGQAPPPGALVLHAGEVADPARLAGFWDLSALQEGYAEFTASFSPLLAVADEGGCRLAGGDALTARLLLVHAYRHVLLRDPRLPQAALPANWNGGEARRLFRRLYLALTPATERHVAAHLEGTDGFLPARTAESISRIPVVA</sequence>
<dbReference type="EMBL" id="CYHE01000012">
    <property type="protein sequence ID" value="CUA99204.1"/>
    <property type="molecule type" value="Genomic_DNA"/>
</dbReference>
<proteinExistence type="predicted"/>
<dbReference type="Pfam" id="PF08223">
    <property type="entry name" value="PaaX_C"/>
    <property type="match status" value="1"/>
</dbReference>
<protein>
    <submittedName>
        <fullName evidence="3">Transcriptional regulator, PaaX family</fullName>
    </submittedName>
</protein>
<dbReference type="InterPro" id="IPR013225">
    <property type="entry name" value="PaaX_C"/>
</dbReference>
<feature type="domain" description="Transcriptional repressor PaaX-like N-terminal" evidence="1">
    <location>
        <begin position="21"/>
        <end position="88"/>
    </location>
</feature>
<name>A0A0K6I7U5_9HYPH</name>
<reference evidence="4" key="1">
    <citation type="submission" date="2015-08" db="EMBL/GenBank/DDBJ databases">
        <authorList>
            <person name="Varghese N."/>
        </authorList>
    </citation>
    <scope>NUCLEOTIDE SEQUENCE [LARGE SCALE GENOMIC DNA]</scope>
    <source>
        <strain evidence="4">DSM 23407</strain>
    </source>
</reference>
<dbReference type="PANTHER" id="PTHR30319">
    <property type="entry name" value="PHENYLACETIC ACID REGULATOR-RELATED TRANSCRIPTIONAL REPRESSOR"/>
    <property type="match status" value="1"/>
</dbReference>
<dbReference type="PIRSF" id="PIRSF020623">
    <property type="entry name" value="PaaX"/>
    <property type="match status" value="1"/>
</dbReference>
<evidence type="ECO:0000259" key="2">
    <source>
        <dbReference type="Pfam" id="PF08223"/>
    </source>
</evidence>
<keyword evidence="4" id="KW-1185">Reference proteome</keyword>
<dbReference type="InterPro" id="IPR011965">
    <property type="entry name" value="PaaX_trns_reg"/>
</dbReference>